<protein>
    <submittedName>
        <fullName evidence="1">Uncharacterized protein</fullName>
    </submittedName>
</protein>
<accession>A0A0B1S661</accession>
<dbReference type="EMBL" id="KN609549">
    <property type="protein sequence ID" value="KHJ78665.1"/>
    <property type="molecule type" value="Genomic_DNA"/>
</dbReference>
<evidence type="ECO:0000313" key="1">
    <source>
        <dbReference type="EMBL" id="KHJ78665.1"/>
    </source>
</evidence>
<sequence>MRSQQYVPPCETIVRAIRFYYGRVLNSYVNSDLFQQSSFLENLVLPICFQEVEQGL</sequence>
<organism evidence="1 2">
    <name type="scientific">Oesophagostomum dentatum</name>
    <name type="common">Nodular worm</name>
    <dbReference type="NCBI Taxonomy" id="61180"/>
    <lineage>
        <taxon>Eukaryota</taxon>
        <taxon>Metazoa</taxon>
        <taxon>Ecdysozoa</taxon>
        <taxon>Nematoda</taxon>
        <taxon>Chromadorea</taxon>
        <taxon>Rhabditida</taxon>
        <taxon>Rhabditina</taxon>
        <taxon>Rhabditomorpha</taxon>
        <taxon>Strongyloidea</taxon>
        <taxon>Strongylidae</taxon>
        <taxon>Oesophagostomum</taxon>
    </lineage>
</organism>
<dbReference type="AlphaFoldDB" id="A0A0B1S661"/>
<name>A0A0B1S661_OESDE</name>
<evidence type="ECO:0000313" key="2">
    <source>
        <dbReference type="Proteomes" id="UP000053660"/>
    </source>
</evidence>
<keyword evidence="2" id="KW-1185">Reference proteome</keyword>
<gene>
    <name evidence="1" type="ORF">OESDEN_21712</name>
</gene>
<dbReference type="Proteomes" id="UP000053660">
    <property type="component" value="Unassembled WGS sequence"/>
</dbReference>
<reference evidence="1 2" key="1">
    <citation type="submission" date="2014-03" db="EMBL/GenBank/DDBJ databases">
        <title>Draft genome of the hookworm Oesophagostomum dentatum.</title>
        <authorList>
            <person name="Mitreva M."/>
        </authorList>
    </citation>
    <scope>NUCLEOTIDE SEQUENCE [LARGE SCALE GENOMIC DNA]</scope>
    <source>
        <strain evidence="1 2">OD-Hann</strain>
    </source>
</reference>
<proteinExistence type="predicted"/>